<evidence type="ECO:0000313" key="2">
    <source>
        <dbReference type="EMBL" id="QIK50899.1"/>
    </source>
</evidence>
<proteinExistence type="predicted"/>
<name>A0A6G7WFC0_9LACT</name>
<sequence length="59" mass="6943">MKFDFKPIFKALFWIVFFVALALVLFFAGLAIGYGVLGDGEMMDVFKYETWQHILDYIR</sequence>
<keyword evidence="3" id="KW-1185">Reference proteome</keyword>
<keyword evidence="1" id="KW-1133">Transmembrane helix</keyword>
<dbReference type="AlphaFoldDB" id="A0A6G7WFC0"/>
<dbReference type="Pfam" id="PF11772">
    <property type="entry name" value="EpuA"/>
    <property type="match status" value="1"/>
</dbReference>
<dbReference type="RefSeq" id="WP_166061940.1">
    <property type="nucleotide sequence ID" value="NZ_CP049889.1"/>
</dbReference>
<evidence type="ECO:0000313" key="3">
    <source>
        <dbReference type="Proteomes" id="UP000501830"/>
    </source>
</evidence>
<keyword evidence="1" id="KW-0812">Transmembrane</keyword>
<dbReference type="KEGG" id="jpo:G7058_01850"/>
<keyword evidence="2" id="KW-0804">Transcription</keyword>
<dbReference type="EMBL" id="CP049889">
    <property type="protein sequence ID" value="QIK50899.1"/>
    <property type="molecule type" value="Genomic_DNA"/>
</dbReference>
<reference evidence="2 3" key="1">
    <citation type="journal article" date="2017" name="Int. J. Syst. Evol. Microbiol.">
        <title>Jeotgalibaca porci sp. nov. and Jeotgalibaca arthritidis sp. nov., isolated from pigs, and emended description of the genus Jeotgalibaca.</title>
        <authorList>
            <person name="Zamora L."/>
            <person name="Perez-Sancho M."/>
            <person name="Dominguez L."/>
            <person name="Fernandez-Garayzabal J.F."/>
            <person name="Vela A.I."/>
        </authorList>
    </citation>
    <scope>NUCLEOTIDE SEQUENCE [LARGE SCALE GENOMIC DNA]</scope>
    <source>
        <strain evidence="2 3">CCUG 69148</strain>
    </source>
</reference>
<dbReference type="GeneID" id="94552002"/>
<dbReference type="Proteomes" id="UP000501830">
    <property type="component" value="Chromosome"/>
</dbReference>
<feature type="transmembrane region" description="Helical" evidence="1">
    <location>
        <begin position="12"/>
        <end position="37"/>
    </location>
</feature>
<keyword evidence="1" id="KW-0472">Membrane</keyword>
<accession>A0A6G7WFC0</accession>
<protein>
    <submittedName>
        <fullName evidence="2">DNA-directed RNA polymerase subunit beta</fullName>
    </submittedName>
</protein>
<dbReference type="InterPro" id="IPR024596">
    <property type="entry name" value="RNApol_su_b/EpuA"/>
</dbReference>
<dbReference type="GO" id="GO:0000428">
    <property type="term" value="C:DNA-directed RNA polymerase complex"/>
    <property type="evidence" value="ECO:0007669"/>
    <property type="project" value="UniProtKB-KW"/>
</dbReference>
<organism evidence="2 3">
    <name type="scientific">Jeotgalibaca porci</name>
    <dbReference type="NCBI Taxonomy" id="1868793"/>
    <lineage>
        <taxon>Bacteria</taxon>
        <taxon>Bacillati</taxon>
        <taxon>Bacillota</taxon>
        <taxon>Bacilli</taxon>
        <taxon>Lactobacillales</taxon>
        <taxon>Carnobacteriaceae</taxon>
        <taxon>Jeotgalibaca</taxon>
    </lineage>
</organism>
<gene>
    <name evidence="2" type="ORF">G7058_01850</name>
</gene>
<evidence type="ECO:0000256" key="1">
    <source>
        <dbReference type="SAM" id="Phobius"/>
    </source>
</evidence>
<keyword evidence="2" id="KW-0240">DNA-directed RNA polymerase</keyword>